<dbReference type="EMBL" id="RCTF01000003">
    <property type="protein sequence ID" value="RLP80552.1"/>
    <property type="molecule type" value="Genomic_DNA"/>
</dbReference>
<evidence type="ECO:0000259" key="2">
    <source>
        <dbReference type="Pfam" id="PF13240"/>
    </source>
</evidence>
<sequence length="210" mass="22779">MRLVKCTDCGAEISPRAKACLKCGAPLRRGCNRRTAAIIFGCLVAFLIIARVARESPRDAVTTAEVIRAEPAPQAVEPQIAESNLMSRDDVLRAIAAFREACRPLGGAMWADLTAVKARVQKEYAPHRLAKGWKTSIELELVVPDKPRLIPAYDERTGVIAGHHLWYDLGGGKEPGFFASKRVSQMLCGSPIDQNGNVTFAKAPGLAFIP</sequence>
<evidence type="ECO:0000313" key="3">
    <source>
        <dbReference type="EMBL" id="RLP80552.1"/>
    </source>
</evidence>
<dbReference type="AlphaFoldDB" id="A0A3L7AMA0"/>
<evidence type="ECO:0000256" key="1">
    <source>
        <dbReference type="SAM" id="Phobius"/>
    </source>
</evidence>
<evidence type="ECO:0000313" key="4">
    <source>
        <dbReference type="Proteomes" id="UP000269692"/>
    </source>
</evidence>
<protein>
    <submittedName>
        <fullName evidence="3">Zinc ribbon domain-containing protein</fullName>
    </submittedName>
</protein>
<keyword evidence="4" id="KW-1185">Reference proteome</keyword>
<keyword evidence="1" id="KW-0812">Transmembrane</keyword>
<organism evidence="3 4">
    <name type="scientific">Xanthobacter tagetidis</name>
    <dbReference type="NCBI Taxonomy" id="60216"/>
    <lineage>
        <taxon>Bacteria</taxon>
        <taxon>Pseudomonadati</taxon>
        <taxon>Pseudomonadota</taxon>
        <taxon>Alphaproteobacteria</taxon>
        <taxon>Hyphomicrobiales</taxon>
        <taxon>Xanthobacteraceae</taxon>
        <taxon>Xanthobacter</taxon>
    </lineage>
</organism>
<reference evidence="3 4" key="1">
    <citation type="submission" date="2018-10" db="EMBL/GenBank/DDBJ databases">
        <title>Xanthobacter tagetidis genome sequencing and assembly.</title>
        <authorList>
            <person name="Maclea K.S."/>
            <person name="Goen A.E."/>
            <person name="Fatima S.A."/>
        </authorList>
    </citation>
    <scope>NUCLEOTIDE SEQUENCE [LARGE SCALE GENOMIC DNA]</scope>
    <source>
        <strain evidence="3 4">ATCC 700314</strain>
    </source>
</reference>
<dbReference type="OrthoDB" id="8420111at2"/>
<keyword evidence="1" id="KW-1133">Transmembrane helix</keyword>
<dbReference type="RefSeq" id="WP_121622345.1">
    <property type="nucleotide sequence ID" value="NZ_JACIIW010000006.1"/>
</dbReference>
<comment type="caution">
    <text evidence="3">The sequence shown here is derived from an EMBL/GenBank/DDBJ whole genome shotgun (WGS) entry which is preliminary data.</text>
</comment>
<feature type="transmembrane region" description="Helical" evidence="1">
    <location>
        <begin position="35"/>
        <end position="53"/>
    </location>
</feature>
<feature type="domain" description="Zinc-ribbon" evidence="2">
    <location>
        <begin position="5"/>
        <end position="27"/>
    </location>
</feature>
<accession>A0A3L7AMA0</accession>
<dbReference type="Pfam" id="PF13240">
    <property type="entry name" value="Zn_Ribbon_1"/>
    <property type="match status" value="1"/>
</dbReference>
<proteinExistence type="predicted"/>
<dbReference type="Proteomes" id="UP000269692">
    <property type="component" value="Unassembled WGS sequence"/>
</dbReference>
<keyword evidence="1" id="KW-0472">Membrane</keyword>
<gene>
    <name evidence="3" type="ORF">D9R14_05755</name>
</gene>
<dbReference type="InterPro" id="IPR026870">
    <property type="entry name" value="Zinc_ribbon_dom"/>
</dbReference>
<name>A0A3L7AMA0_9HYPH</name>